<dbReference type="PROSITE" id="PS50294">
    <property type="entry name" value="WD_REPEATS_REGION"/>
    <property type="match status" value="1"/>
</dbReference>
<evidence type="ECO:0000256" key="3">
    <source>
        <dbReference type="PROSITE-ProRule" id="PRU00221"/>
    </source>
</evidence>
<dbReference type="EMBL" id="JADEWU010000001">
    <property type="protein sequence ID" value="MBE9141795.1"/>
    <property type="molecule type" value="Genomic_DNA"/>
</dbReference>
<accession>A0ABR9U5R6</accession>
<evidence type="ECO:0000313" key="4">
    <source>
        <dbReference type="EMBL" id="MBE9141795.1"/>
    </source>
</evidence>
<evidence type="ECO:0000256" key="1">
    <source>
        <dbReference type="ARBA" id="ARBA00022574"/>
    </source>
</evidence>
<dbReference type="InterPro" id="IPR019775">
    <property type="entry name" value="WD40_repeat_CS"/>
</dbReference>
<proteinExistence type="predicted"/>
<dbReference type="PROSITE" id="PS50082">
    <property type="entry name" value="WD_REPEATS_2"/>
    <property type="match status" value="1"/>
</dbReference>
<sequence>MNGTIKLWKPDGEAIPLTNVLRHNMSILDINFTPDSQTLASASFDRTIKLWDLAGNLLQTIPETNYLYGVSLSPDSQTLSR</sequence>
<organism evidence="4 5">
    <name type="scientific">Planktothrix mougeotii LEGE 06226</name>
    <dbReference type="NCBI Taxonomy" id="1828728"/>
    <lineage>
        <taxon>Bacteria</taxon>
        <taxon>Bacillati</taxon>
        <taxon>Cyanobacteriota</taxon>
        <taxon>Cyanophyceae</taxon>
        <taxon>Oscillatoriophycideae</taxon>
        <taxon>Oscillatoriales</taxon>
        <taxon>Microcoleaceae</taxon>
        <taxon>Planktothrix</taxon>
    </lineage>
</organism>
<feature type="repeat" description="WD" evidence="3">
    <location>
        <begin position="20"/>
        <end position="53"/>
    </location>
</feature>
<gene>
    <name evidence="4" type="ORF">IQ236_00980</name>
</gene>
<name>A0ABR9U5R6_9CYAN</name>
<comment type="caution">
    <text evidence="4">The sequence shown here is derived from an EMBL/GenBank/DDBJ whole genome shotgun (WGS) entry which is preliminary data.</text>
</comment>
<dbReference type="Pfam" id="PF00400">
    <property type="entry name" value="WD40"/>
    <property type="match status" value="1"/>
</dbReference>
<keyword evidence="2" id="KW-0677">Repeat</keyword>
<evidence type="ECO:0000256" key="2">
    <source>
        <dbReference type="ARBA" id="ARBA00022737"/>
    </source>
</evidence>
<dbReference type="InterPro" id="IPR015943">
    <property type="entry name" value="WD40/YVTN_repeat-like_dom_sf"/>
</dbReference>
<dbReference type="PANTHER" id="PTHR19848:SF8">
    <property type="entry name" value="F-BOX AND WD REPEAT DOMAIN CONTAINING 7"/>
    <property type="match status" value="1"/>
</dbReference>
<evidence type="ECO:0000313" key="5">
    <source>
        <dbReference type="Proteomes" id="UP000640725"/>
    </source>
</evidence>
<dbReference type="InterPro" id="IPR001680">
    <property type="entry name" value="WD40_rpt"/>
</dbReference>
<protein>
    <submittedName>
        <fullName evidence="4">Uncharacterized protein</fullName>
    </submittedName>
</protein>
<dbReference type="SUPFAM" id="SSF50978">
    <property type="entry name" value="WD40 repeat-like"/>
    <property type="match status" value="1"/>
</dbReference>
<keyword evidence="1 3" id="KW-0853">WD repeat</keyword>
<dbReference type="SMART" id="SM00320">
    <property type="entry name" value="WD40"/>
    <property type="match status" value="1"/>
</dbReference>
<dbReference type="Proteomes" id="UP000640725">
    <property type="component" value="Unassembled WGS sequence"/>
</dbReference>
<dbReference type="PANTHER" id="PTHR19848">
    <property type="entry name" value="WD40 REPEAT PROTEIN"/>
    <property type="match status" value="1"/>
</dbReference>
<dbReference type="Gene3D" id="2.130.10.10">
    <property type="entry name" value="YVTN repeat-like/Quinoprotein amine dehydrogenase"/>
    <property type="match status" value="1"/>
</dbReference>
<reference evidence="4 5" key="1">
    <citation type="submission" date="2020-10" db="EMBL/GenBank/DDBJ databases">
        <authorList>
            <person name="Castelo-Branco R."/>
            <person name="Eusebio N."/>
            <person name="Adriana R."/>
            <person name="Vieira A."/>
            <person name="Brugerolle De Fraissinette N."/>
            <person name="Rezende De Castro R."/>
            <person name="Schneider M.P."/>
            <person name="Vasconcelos V."/>
            <person name="Leao P.N."/>
        </authorList>
    </citation>
    <scope>NUCLEOTIDE SEQUENCE [LARGE SCALE GENOMIC DNA]</scope>
    <source>
        <strain evidence="4 5">LEGE 06226</strain>
    </source>
</reference>
<dbReference type="InterPro" id="IPR036322">
    <property type="entry name" value="WD40_repeat_dom_sf"/>
</dbReference>
<dbReference type="PROSITE" id="PS00678">
    <property type="entry name" value="WD_REPEATS_1"/>
    <property type="match status" value="1"/>
</dbReference>
<keyword evidence="5" id="KW-1185">Reference proteome</keyword>